<name>A0AAD3XHH2_NEPGR</name>
<reference evidence="1" key="1">
    <citation type="submission" date="2023-05" db="EMBL/GenBank/DDBJ databases">
        <title>Nepenthes gracilis genome sequencing.</title>
        <authorList>
            <person name="Fukushima K."/>
        </authorList>
    </citation>
    <scope>NUCLEOTIDE SEQUENCE</scope>
    <source>
        <strain evidence="1">SING2019-196</strain>
    </source>
</reference>
<evidence type="ECO:0000313" key="2">
    <source>
        <dbReference type="Proteomes" id="UP001279734"/>
    </source>
</evidence>
<protein>
    <submittedName>
        <fullName evidence="1">Uncharacterized protein</fullName>
    </submittedName>
</protein>
<proteinExistence type="predicted"/>
<evidence type="ECO:0000313" key="1">
    <source>
        <dbReference type="EMBL" id="GMH04486.1"/>
    </source>
</evidence>
<accession>A0AAD3XHH2</accession>
<organism evidence="1 2">
    <name type="scientific">Nepenthes gracilis</name>
    <name type="common">Slender pitcher plant</name>
    <dbReference type="NCBI Taxonomy" id="150966"/>
    <lineage>
        <taxon>Eukaryota</taxon>
        <taxon>Viridiplantae</taxon>
        <taxon>Streptophyta</taxon>
        <taxon>Embryophyta</taxon>
        <taxon>Tracheophyta</taxon>
        <taxon>Spermatophyta</taxon>
        <taxon>Magnoliopsida</taxon>
        <taxon>eudicotyledons</taxon>
        <taxon>Gunneridae</taxon>
        <taxon>Pentapetalae</taxon>
        <taxon>Caryophyllales</taxon>
        <taxon>Nepenthaceae</taxon>
        <taxon>Nepenthes</taxon>
    </lineage>
</organism>
<dbReference type="AlphaFoldDB" id="A0AAD3XHH2"/>
<sequence>MASGQPIQSNIKYFTPPALGVRIFGKLGLLHDDPFVIDVAKMFINIRSIFTDTNLLRHANMDTSIAFKSYPLLLACCIPEAALLM</sequence>
<gene>
    <name evidence="1" type="ORF">Nepgr_006325</name>
</gene>
<keyword evidence="2" id="KW-1185">Reference proteome</keyword>
<comment type="caution">
    <text evidence="1">The sequence shown here is derived from an EMBL/GenBank/DDBJ whole genome shotgun (WGS) entry which is preliminary data.</text>
</comment>
<dbReference type="Proteomes" id="UP001279734">
    <property type="component" value="Unassembled WGS sequence"/>
</dbReference>
<dbReference type="EMBL" id="BSYO01000005">
    <property type="protein sequence ID" value="GMH04486.1"/>
    <property type="molecule type" value="Genomic_DNA"/>
</dbReference>